<sequence>MSWLDNLIGFVSPKAAYMREAWRISLDEVRNYDAGDQGRLNANWRAVNQSGEMIDRSERDIIRARARDLERNSDMMNAVVGAFERNVVGGGYTLQARTPDEKTNNQLEKYWKQWIKKQNCDVTNQQSFNQMLRMCVQRKKVDGGVLIHKTYTSGGVVPFKLQLLEVDELESAQMTPRKQGNKVVGGIEYNGYNRPEGYWIRQYSVDGFSIEDPIYIPAKDMIFYFTKKRPSQVREISDMTTTMTRIRDTNEFITAVSVKQRIMACLSVFIKKIAPGGGIGRGLNSTGDQYNYNGKMLVPGMIKELNPGEEVETVNPGGQSDDATNHIKTMQHLIGAGQGLSYEATSRDMSQTNYSSARQSMIEDDMTYAKDKELLQEVMDEIYETFVISGVLSGLFEIKDFWQNKEEYLAHEWFQQPKRWIDPLKESSANKTALQTGQKTFQQISAENGKDWREQIEEMANVIQYGKEKGVEMGGVIYGQQYNGQINDP</sequence>
<comment type="caution">
    <text evidence="1">The sequence shown here is derived from an EMBL/GenBank/DDBJ whole genome shotgun (WGS) entry which is preliminary data.</text>
</comment>
<reference evidence="1 2" key="1">
    <citation type="submission" date="2020-08" db="EMBL/GenBank/DDBJ databases">
        <title>Genome public.</title>
        <authorList>
            <person name="Liu C."/>
            <person name="Sun Q."/>
        </authorList>
    </citation>
    <scope>NUCLEOTIDE SEQUENCE [LARGE SCALE GENOMIC DNA]</scope>
    <source>
        <strain evidence="1 2">BX0805</strain>
    </source>
</reference>
<evidence type="ECO:0000313" key="2">
    <source>
        <dbReference type="Proteomes" id="UP000621540"/>
    </source>
</evidence>
<accession>A0ABR7I7V8</accession>
<dbReference type="RefSeq" id="WP_186981632.1">
    <property type="nucleotide sequence ID" value="NZ_JACOQH010000002.1"/>
</dbReference>
<dbReference type="Pfam" id="PF05136">
    <property type="entry name" value="Phage_portal_2"/>
    <property type="match status" value="1"/>
</dbReference>
<organism evidence="1 2">
    <name type="scientific">Roseburia yibonii</name>
    <dbReference type="NCBI Taxonomy" id="2763063"/>
    <lineage>
        <taxon>Bacteria</taxon>
        <taxon>Bacillati</taxon>
        <taxon>Bacillota</taxon>
        <taxon>Clostridia</taxon>
        <taxon>Lachnospirales</taxon>
        <taxon>Lachnospiraceae</taxon>
        <taxon>Roseburia</taxon>
    </lineage>
</organism>
<name>A0ABR7I7V8_9FIRM</name>
<dbReference type="EMBL" id="JACOQH010000002">
    <property type="protein sequence ID" value="MBC5752999.1"/>
    <property type="molecule type" value="Genomic_DNA"/>
</dbReference>
<gene>
    <name evidence="1" type="ORF">H8Z76_02990</name>
</gene>
<dbReference type="InterPro" id="IPR006429">
    <property type="entry name" value="Phage_lambda_portal"/>
</dbReference>
<keyword evidence="2" id="KW-1185">Reference proteome</keyword>
<dbReference type="NCBIfam" id="TIGR01539">
    <property type="entry name" value="portal_lambda"/>
    <property type="match status" value="1"/>
</dbReference>
<proteinExistence type="predicted"/>
<dbReference type="Proteomes" id="UP000621540">
    <property type="component" value="Unassembled WGS sequence"/>
</dbReference>
<evidence type="ECO:0000313" key="1">
    <source>
        <dbReference type="EMBL" id="MBC5752999.1"/>
    </source>
</evidence>
<protein>
    <submittedName>
        <fullName evidence="1">Phage portal protein</fullName>
    </submittedName>
</protein>